<gene>
    <name evidence="4" type="primary">AVEN_72555_1</name>
    <name evidence="4" type="ORF">CDAR_577521</name>
</gene>
<evidence type="ECO:0000313" key="4">
    <source>
        <dbReference type="EMBL" id="GIY31020.1"/>
    </source>
</evidence>
<evidence type="ECO:0000313" key="5">
    <source>
        <dbReference type="Proteomes" id="UP001054837"/>
    </source>
</evidence>
<dbReference type="Proteomes" id="UP001054837">
    <property type="component" value="Unassembled WGS sequence"/>
</dbReference>
<feature type="chain" id="PRO_5043910108" evidence="3">
    <location>
        <begin position="19"/>
        <end position="323"/>
    </location>
</feature>
<dbReference type="EMBL" id="BPLQ01007590">
    <property type="protein sequence ID" value="GIY31020.1"/>
    <property type="molecule type" value="Genomic_DNA"/>
</dbReference>
<dbReference type="InterPro" id="IPR003591">
    <property type="entry name" value="Leu-rich_rpt_typical-subtyp"/>
</dbReference>
<dbReference type="SMART" id="SM00369">
    <property type="entry name" value="LRR_TYP"/>
    <property type="match status" value="3"/>
</dbReference>
<keyword evidence="5" id="KW-1185">Reference proteome</keyword>
<dbReference type="InterPro" id="IPR001611">
    <property type="entry name" value="Leu-rich_rpt"/>
</dbReference>
<proteinExistence type="predicted"/>
<keyword evidence="1" id="KW-0433">Leucine-rich repeat</keyword>
<evidence type="ECO:0000256" key="2">
    <source>
        <dbReference type="ARBA" id="ARBA00022737"/>
    </source>
</evidence>
<dbReference type="SUPFAM" id="SSF52058">
    <property type="entry name" value="L domain-like"/>
    <property type="match status" value="1"/>
</dbReference>
<dbReference type="PANTHER" id="PTHR24366">
    <property type="entry name" value="IG(IMMUNOGLOBULIN) AND LRR(LEUCINE RICH REPEAT) DOMAINS"/>
    <property type="match status" value="1"/>
</dbReference>
<keyword evidence="2" id="KW-0677">Repeat</keyword>
<dbReference type="PROSITE" id="PS51257">
    <property type="entry name" value="PROKAR_LIPOPROTEIN"/>
    <property type="match status" value="1"/>
</dbReference>
<dbReference type="Gene3D" id="3.80.10.10">
    <property type="entry name" value="Ribonuclease Inhibitor"/>
    <property type="match status" value="1"/>
</dbReference>
<protein>
    <submittedName>
        <fullName evidence="4">Uncharacterized protein</fullName>
    </submittedName>
</protein>
<dbReference type="AlphaFoldDB" id="A0AAV4SA18"/>
<reference evidence="4 5" key="1">
    <citation type="submission" date="2021-06" db="EMBL/GenBank/DDBJ databases">
        <title>Caerostris darwini draft genome.</title>
        <authorList>
            <person name="Kono N."/>
            <person name="Arakawa K."/>
        </authorList>
    </citation>
    <scope>NUCLEOTIDE SEQUENCE [LARGE SCALE GENOMIC DNA]</scope>
</reference>
<dbReference type="InterPro" id="IPR032675">
    <property type="entry name" value="LRR_dom_sf"/>
</dbReference>
<organism evidence="4 5">
    <name type="scientific">Caerostris darwini</name>
    <dbReference type="NCBI Taxonomy" id="1538125"/>
    <lineage>
        <taxon>Eukaryota</taxon>
        <taxon>Metazoa</taxon>
        <taxon>Ecdysozoa</taxon>
        <taxon>Arthropoda</taxon>
        <taxon>Chelicerata</taxon>
        <taxon>Arachnida</taxon>
        <taxon>Araneae</taxon>
        <taxon>Araneomorphae</taxon>
        <taxon>Entelegynae</taxon>
        <taxon>Araneoidea</taxon>
        <taxon>Araneidae</taxon>
        <taxon>Caerostris</taxon>
    </lineage>
</organism>
<feature type="signal peptide" evidence="3">
    <location>
        <begin position="1"/>
        <end position="18"/>
    </location>
</feature>
<keyword evidence="3" id="KW-0732">Signal</keyword>
<accession>A0AAV4SA18</accession>
<dbReference type="Pfam" id="PF13855">
    <property type="entry name" value="LRR_8"/>
    <property type="match status" value="1"/>
</dbReference>
<evidence type="ECO:0000256" key="1">
    <source>
        <dbReference type="ARBA" id="ARBA00022614"/>
    </source>
</evidence>
<name>A0AAV4SA18_9ARAC</name>
<evidence type="ECO:0000256" key="3">
    <source>
        <dbReference type="SAM" id="SignalP"/>
    </source>
</evidence>
<comment type="caution">
    <text evidence="4">The sequence shown here is derived from an EMBL/GenBank/DDBJ whole genome shotgun (WGS) entry which is preliminary data.</text>
</comment>
<dbReference type="PANTHER" id="PTHR24366:SF96">
    <property type="entry name" value="LEUCINE RICH REPEAT CONTAINING 53"/>
    <property type="match status" value="1"/>
</dbReference>
<sequence>MKSYQLIFLFALFSCGLAAIEEKCPSTDIKPCTCKTYFDGACIITCSLAGQADIDRIADIPNLCDGHVHFVLVHSKVNGISAKLWKVLLSSKTVDITIKHAGIQGLVPPGSESVPKVYTPGEAVIKIDHSKVGQWDWKQLENFYSEKELTLVIDDTPLSALGEDFESIAEGQIHKLTIDSTGLTSIKYKQFETFKDLSSLSLQNNKLTSVSRDMVARPAKSLQFLSLNGNQLTELPSDLFSEMPVLEVVYLRDNQLKSLPQELFQTSSTSLKRVDFLHNPWECNCRLLWITKSTKTFLSMGTCATPEELANKRVASLQNLLNC</sequence>
<dbReference type="PROSITE" id="PS51450">
    <property type="entry name" value="LRR"/>
    <property type="match status" value="1"/>
</dbReference>